<keyword evidence="7" id="KW-0378">Hydrolase</keyword>
<dbReference type="Proteomes" id="UP000219336">
    <property type="component" value="Unassembled WGS sequence"/>
</dbReference>
<dbReference type="EMBL" id="OANU01000027">
    <property type="protein sequence ID" value="SNX48453.1"/>
    <property type="molecule type" value="Genomic_DNA"/>
</dbReference>
<dbReference type="GO" id="GO:0008643">
    <property type="term" value="P:carbohydrate transport"/>
    <property type="evidence" value="ECO:0007669"/>
    <property type="project" value="InterPro"/>
</dbReference>
<keyword evidence="1" id="KW-0813">Transport</keyword>
<dbReference type="FunFam" id="3.40.50.300:FF:000042">
    <property type="entry name" value="Maltose/maltodextrin ABC transporter, ATP-binding protein"/>
    <property type="match status" value="1"/>
</dbReference>
<evidence type="ECO:0000313" key="7">
    <source>
        <dbReference type="EMBL" id="SNX48453.1"/>
    </source>
</evidence>
<evidence type="ECO:0000256" key="4">
    <source>
        <dbReference type="ARBA" id="ARBA00022840"/>
    </source>
</evidence>
<sequence length="361" mass="40391">MASVTFKNLKKRYGKTEVVKQFDLHINDGEFVVFLGPSGCGKSTTLRMLAGLEDISEGEIYIGDRLVNDLHPTDRDTAMVFQSYALYPHMTVEQNIAFPLKMAGHSKEDIKQQVAAVAESLELTQMLKRYPKALSGGQRQRVAMGRAMVRVPSVFLFDEPLSNLDTKLRGSMRAEIKAMHQKLKTTTLYVTHDQVEAMSLADRVVILKDGYIAQIGTPKEIFDSPSCRFVATFIGSPEMNIIPASMSSSRGLHINDQVVELDRSLHNSHEGIEYGVRPSDLYLNRQAIESDHVSSVKVRLIHAELLGSMYHLHCQLGDNKILAEIDSSDSLTRLEGEDIELFFDVKRTHVFNTEGKVLHAA</sequence>
<dbReference type="Pfam" id="PF00005">
    <property type="entry name" value="ABC_tran"/>
    <property type="match status" value="1"/>
</dbReference>
<dbReference type="PANTHER" id="PTHR43875">
    <property type="entry name" value="MALTODEXTRIN IMPORT ATP-BINDING PROTEIN MSMX"/>
    <property type="match status" value="1"/>
</dbReference>
<keyword evidence="4 7" id="KW-0067">ATP-binding</keyword>
<keyword evidence="2" id="KW-1003">Cell membrane</keyword>
<evidence type="ECO:0000313" key="8">
    <source>
        <dbReference type="Proteomes" id="UP000219336"/>
    </source>
</evidence>
<dbReference type="SMART" id="SM00382">
    <property type="entry name" value="AAA"/>
    <property type="match status" value="1"/>
</dbReference>
<dbReference type="PANTHER" id="PTHR43875:SF1">
    <property type="entry name" value="OSMOPROTECTIVE COMPOUNDS UPTAKE ATP-BINDING PROTEIN GGTA"/>
    <property type="match status" value="1"/>
</dbReference>
<dbReference type="InterPro" id="IPR013611">
    <property type="entry name" value="Transp-assoc_OB_typ2"/>
</dbReference>
<dbReference type="SUPFAM" id="SSF50331">
    <property type="entry name" value="MOP-like"/>
    <property type="match status" value="1"/>
</dbReference>
<dbReference type="GO" id="GO:0005524">
    <property type="term" value="F:ATP binding"/>
    <property type="evidence" value="ECO:0007669"/>
    <property type="project" value="UniProtKB-KW"/>
</dbReference>
<dbReference type="PROSITE" id="PS00211">
    <property type="entry name" value="ABC_TRANSPORTER_1"/>
    <property type="match status" value="1"/>
</dbReference>
<dbReference type="InterPro" id="IPR015855">
    <property type="entry name" value="ABC_transpr_MalK-like"/>
</dbReference>
<protein>
    <submittedName>
        <fullName evidence="7">sn-glycerol-3-phosphate import ATP-binding protein UgpC</fullName>
        <ecNumber evidence="7">3.6.3.20</ecNumber>
    </submittedName>
</protein>
<evidence type="ECO:0000256" key="1">
    <source>
        <dbReference type="ARBA" id="ARBA00022448"/>
    </source>
</evidence>
<dbReference type="InterPro" id="IPR003593">
    <property type="entry name" value="AAA+_ATPase"/>
</dbReference>
<reference evidence="8" key="1">
    <citation type="submission" date="2016-06" db="EMBL/GenBank/DDBJ databases">
        <authorList>
            <person name="Rodrigo-Torres L."/>
            <person name="Arahal R.D."/>
            <person name="Lucena T."/>
        </authorList>
    </citation>
    <scope>NUCLEOTIDE SEQUENCE [LARGE SCALE GENOMIC DNA]</scope>
    <source>
        <strain evidence="8">CECT8203</strain>
    </source>
</reference>
<dbReference type="CDD" id="cd03301">
    <property type="entry name" value="ABC_MalK_N"/>
    <property type="match status" value="1"/>
</dbReference>
<keyword evidence="3" id="KW-0547">Nucleotide-binding</keyword>
<dbReference type="AlphaFoldDB" id="A0A240EJM7"/>
<dbReference type="PROSITE" id="PS50893">
    <property type="entry name" value="ABC_TRANSPORTER_2"/>
    <property type="match status" value="1"/>
</dbReference>
<evidence type="ECO:0000256" key="5">
    <source>
        <dbReference type="ARBA" id="ARBA00023136"/>
    </source>
</evidence>
<dbReference type="InterPro" id="IPR012340">
    <property type="entry name" value="NA-bd_OB-fold"/>
</dbReference>
<dbReference type="RefSeq" id="WP_096993624.1">
    <property type="nucleotide sequence ID" value="NZ_JBHSII010000005.1"/>
</dbReference>
<dbReference type="Gene3D" id="2.40.50.100">
    <property type="match status" value="1"/>
</dbReference>
<keyword evidence="5" id="KW-0472">Membrane</keyword>
<accession>A0A240EJM7</accession>
<proteinExistence type="predicted"/>
<dbReference type="Gene3D" id="2.40.50.140">
    <property type="entry name" value="Nucleic acid-binding proteins"/>
    <property type="match status" value="1"/>
</dbReference>
<dbReference type="EC" id="3.6.3.20" evidence="7"/>
<dbReference type="InterPro" id="IPR003439">
    <property type="entry name" value="ABC_transporter-like_ATP-bd"/>
</dbReference>
<dbReference type="OrthoDB" id="9802264at2"/>
<evidence type="ECO:0000259" key="6">
    <source>
        <dbReference type="PROSITE" id="PS50893"/>
    </source>
</evidence>
<evidence type="ECO:0000256" key="2">
    <source>
        <dbReference type="ARBA" id="ARBA00022475"/>
    </source>
</evidence>
<dbReference type="Pfam" id="PF08402">
    <property type="entry name" value="TOBE_2"/>
    <property type="match status" value="1"/>
</dbReference>
<gene>
    <name evidence="7" type="primary">ugpC_2</name>
    <name evidence="7" type="ORF">VTH8203_02071</name>
</gene>
<dbReference type="NCBIfam" id="NF008653">
    <property type="entry name" value="PRK11650.1"/>
    <property type="match status" value="1"/>
</dbReference>
<dbReference type="GO" id="GO:0055052">
    <property type="term" value="C:ATP-binding cassette (ABC) transporter complex, substrate-binding subunit-containing"/>
    <property type="evidence" value="ECO:0007669"/>
    <property type="project" value="TreeGrafter"/>
</dbReference>
<dbReference type="SUPFAM" id="SSF52540">
    <property type="entry name" value="P-loop containing nucleoside triphosphate hydrolases"/>
    <property type="match status" value="1"/>
</dbReference>
<dbReference type="Gene3D" id="3.40.50.300">
    <property type="entry name" value="P-loop containing nucleotide triphosphate hydrolases"/>
    <property type="match status" value="1"/>
</dbReference>
<dbReference type="InterPro" id="IPR017871">
    <property type="entry name" value="ABC_transporter-like_CS"/>
</dbReference>
<organism evidence="7 8">
    <name type="scientific">Vibrio thalassae</name>
    <dbReference type="NCBI Taxonomy" id="1243014"/>
    <lineage>
        <taxon>Bacteria</taxon>
        <taxon>Pseudomonadati</taxon>
        <taxon>Pseudomonadota</taxon>
        <taxon>Gammaproteobacteria</taxon>
        <taxon>Vibrionales</taxon>
        <taxon>Vibrionaceae</taxon>
        <taxon>Vibrio</taxon>
    </lineage>
</organism>
<name>A0A240EJM7_9VIBR</name>
<dbReference type="InterPro" id="IPR008995">
    <property type="entry name" value="Mo/tungstate-bd_C_term_dom"/>
</dbReference>
<keyword evidence="8" id="KW-1185">Reference proteome</keyword>
<dbReference type="GO" id="GO:0140359">
    <property type="term" value="F:ABC-type transporter activity"/>
    <property type="evidence" value="ECO:0007669"/>
    <property type="project" value="InterPro"/>
</dbReference>
<dbReference type="InterPro" id="IPR027417">
    <property type="entry name" value="P-loop_NTPase"/>
</dbReference>
<feature type="domain" description="ABC transporter" evidence="6">
    <location>
        <begin position="4"/>
        <end position="234"/>
    </location>
</feature>
<dbReference type="GO" id="GO:0016887">
    <property type="term" value="F:ATP hydrolysis activity"/>
    <property type="evidence" value="ECO:0007669"/>
    <property type="project" value="InterPro"/>
</dbReference>
<dbReference type="InterPro" id="IPR047641">
    <property type="entry name" value="ABC_transpr_MalK/UgpC-like"/>
</dbReference>
<evidence type="ECO:0000256" key="3">
    <source>
        <dbReference type="ARBA" id="ARBA00022741"/>
    </source>
</evidence>